<dbReference type="RefSeq" id="WP_035195652.1">
    <property type="nucleotide sequence ID" value="NZ_CCCS020000082.1"/>
</dbReference>
<organism evidence="2">
    <name type="scientific">Acidithiobacillus ferrivorans</name>
    <dbReference type="NCBI Taxonomy" id="160808"/>
    <lineage>
        <taxon>Bacteria</taxon>
        <taxon>Pseudomonadati</taxon>
        <taxon>Pseudomonadota</taxon>
        <taxon>Acidithiobacillia</taxon>
        <taxon>Acidithiobacillales</taxon>
        <taxon>Acidithiobacillaceae</taxon>
        <taxon>Acidithiobacillus</taxon>
    </lineage>
</organism>
<dbReference type="EMBL" id="LT841305">
    <property type="protein sequence ID" value="SMH66494.1"/>
    <property type="molecule type" value="Genomic_DNA"/>
</dbReference>
<evidence type="ECO:0000256" key="1">
    <source>
        <dbReference type="SAM" id="Phobius"/>
    </source>
</evidence>
<dbReference type="EMBL" id="CCCS020000082">
    <property type="protein sequence ID" value="CDQ12168.1"/>
    <property type="molecule type" value="Genomic_DNA"/>
</dbReference>
<accession>A0A060UZT5</accession>
<proteinExistence type="predicted"/>
<keyword evidence="4" id="KW-1185">Reference proteome</keyword>
<dbReference type="AlphaFoldDB" id="A0A060UZT5"/>
<reference evidence="2" key="1">
    <citation type="submission" date="2014-03" db="EMBL/GenBank/DDBJ databases">
        <authorList>
            <person name="Genoscope - CEA"/>
        </authorList>
    </citation>
    <scope>NUCLEOTIDE SEQUENCE [LARGE SCALE GENOMIC DNA]</scope>
    <source>
        <strain evidence="2">CF27</strain>
    </source>
</reference>
<keyword evidence="1" id="KW-0812">Transmembrane</keyword>
<sequence>MKISRREIFPIVLGLADGTCTALVLASQKMMTGGIDVWQAFRIGIITSASGFLPLWVAEYAGLRNDLVRMAKQLNMASAHALQKSDLGLQTLRNSWFMASLATASSFGGAAIPLTLAVIFPRLIFLPLVAANFTLMAVGLVLGYWVQGARWKWALGLMGIGNVLAVLGYKVGFS</sequence>
<evidence type="ECO:0000313" key="3">
    <source>
        <dbReference type="EMBL" id="SMH66494.1"/>
    </source>
</evidence>
<gene>
    <name evidence="3" type="ORF">AFERRI_30226</name>
    <name evidence="2" type="ORF">AFERRI_90024</name>
</gene>
<reference evidence="3 4" key="3">
    <citation type="submission" date="2017-03" db="EMBL/GenBank/DDBJ databases">
        <authorList>
            <person name="Regsiter A."/>
            <person name="William W."/>
        </authorList>
    </citation>
    <scope>NUCLEOTIDE SEQUENCE [LARGE SCALE GENOMIC DNA]</scope>
    <source>
        <strain evidence="3">PRJEB5721</strain>
    </source>
</reference>
<protein>
    <recommendedName>
        <fullName evidence="5">VIT family protein</fullName>
    </recommendedName>
</protein>
<dbReference type="Proteomes" id="UP000193925">
    <property type="component" value="Chromosome AFERRI"/>
</dbReference>
<evidence type="ECO:0000313" key="4">
    <source>
        <dbReference type="Proteomes" id="UP000193925"/>
    </source>
</evidence>
<feature type="transmembrane region" description="Helical" evidence="1">
    <location>
        <begin position="153"/>
        <end position="172"/>
    </location>
</feature>
<feature type="transmembrane region" description="Helical" evidence="1">
    <location>
        <begin position="38"/>
        <end position="63"/>
    </location>
</feature>
<evidence type="ECO:0008006" key="5">
    <source>
        <dbReference type="Google" id="ProtNLM"/>
    </source>
</evidence>
<feature type="transmembrane region" description="Helical" evidence="1">
    <location>
        <begin position="125"/>
        <end position="146"/>
    </location>
</feature>
<keyword evidence="1" id="KW-0472">Membrane</keyword>
<evidence type="ECO:0000313" key="2">
    <source>
        <dbReference type="EMBL" id="CDQ12168.1"/>
    </source>
</evidence>
<name>A0A060UZT5_9PROT</name>
<reference evidence="2" key="2">
    <citation type="submission" date="2014-07" db="EMBL/GenBank/DDBJ databases">
        <title>Initial genome analysis of the psychrotolerant acidophile Acidithiobacillus ferrivorans CF27: insights into iron and sulfur oxidation pathways and into biofilm formation.</title>
        <authorList>
            <person name="Talla E."/>
            <person name="Hedrich S."/>
            <person name="Mangenot S."/>
            <person name="Ji B."/>
            <person name="Johnson D.B."/>
            <person name="Barbe V."/>
            <person name="Bonnefoy V."/>
        </authorList>
    </citation>
    <scope>NUCLEOTIDE SEQUENCE [LARGE SCALE GENOMIC DNA]</scope>
    <source>
        <strain evidence="2">CF27</strain>
    </source>
</reference>
<keyword evidence="1" id="KW-1133">Transmembrane helix</keyword>
<feature type="transmembrane region" description="Helical" evidence="1">
    <location>
        <begin position="96"/>
        <end position="119"/>
    </location>
</feature>